<dbReference type="EMBL" id="VSSQ01010410">
    <property type="protein sequence ID" value="MPM44260.1"/>
    <property type="molecule type" value="Genomic_DNA"/>
</dbReference>
<proteinExistence type="predicted"/>
<reference evidence="2" key="1">
    <citation type="submission" date="2019-08" db="EMBL/GenBank/DDBJ databases">
        <authorList>
            <person name="Kucharzyk K."/>
            <person name="Murdoch R.W."/>
            <person name="Higgins S."/>
            <person name="Loffler F."/>
        </authorList>
    </citation>
    <scope>NUCLEOTIDE SEQUENCE</scope>
</reference>
<evidence type="ECO:0008006" key="3">
    <source>
        <dbReference type="Google" id="ProtNLM"/>
    </source>
</evidence>
<organism evidence="2">
    <name type="scientific">bioreactor metagenome</name>
    <dbReference type="NCBI Taxonomy" id="1076179"/>
    <lineage>
        <taxon>unclassified sequences</taxon>
        <taxon>metagenomes</taxon>
        <taxon>ecological metagenomes</taxon>
    </lineage>
</organism>
<comment type="caution">
    <text evidence="2">The sequence shown here is derived from an EMBL/GenBank/DDBJ whole genome shotgun (WGS) entry which is preliminary data.</text>
</comment>
<evidence type="ECO:0000256" key="1">
    <source>
        <dbReference type="SAM" id="MobiDB-lite"/>
    </source>
</evidence>
<accession>A0A644ZTG2</accession>
<feature type="region of interest" description="Disordered" evidence="1">
    <location>
        <begin position="1"/>
        <end position="26"/>
    </location>
</feature>
<protein>
    <recommendedName>
        <fullName evidence="3">Xylose isomerase-like TIM barrel domain-containing protein</fullName>
    </recommendedName>
</protein>
<name>A0A644ZTG2_9ZZZZ</name>
<dbReference type="AlphaFoldDB" id="A0A644ZTG2"/>
<evidence type="ECO:0000313" key="2">
    <source>
        <dbReference type="EMBL" id="MPM44260.1"/>
    </source>
</evidence>
<sequence>MGNTFISDPSHPSYGDNHPRFGYPGSENDTDYLASFLQKMKDIGYLAEGKSNILSFEVKPQAGEDADLVVANAKRTLLDAWRSVR</sequence>
<gene>
    <name evidence="2" type="ORF">SDC9_90938</name>
</gene>